<accession>A0ABN3CGP7</accession>
<dbReference type="SUPFAM" id="SSF55729">
    <property type="entry name" value="Acyl-CoA N-acyltransferases (Nat)"/>
    <property type="match status" value="1"/>
</dbReference>
<keyword evidence="3" id="KW-1185">Reference proteome</keyword>
<evidence type="ECO:0000313" key="2">
    <source>
        <dbReference type="EMBL" id="GAA2208344.1"/>
    </source>
</evidence>
<feature type="region of interest" description="Disordered" evidence="1">
    <location>
        <begin position="131"/>
        <end position="176"/>
    </location>
</feature>
<feature type="compositionally biased region" description="Basic and acidic residues" evidence="1">
    <location>
        <begin position="133"/>
        <end position="153"/>
    </location>
</feature>
<gene>
    <name evidence="2" type="ORF">GCM10009850_038020</name>
</gene>
<evidence type="ECO:0000313" key="3">
    <source>
        <dbReference type="Proteomes" id="UP001499843"/>
    </source>
</evidence>
<dbReference type="EMBL" id="BAAAQX010000008">
    <property type="protein sequence ID" value="GAA2208344.1"/>
    <property type="molecule type" value="Genomic_DNA"/>
</dbReference>
<dbReference type="Gene3D" id="3.40.630.30">
    <property type="match status" value="2"/>
</dbReference>
<dbReference type="Proteomes" id="UP001499843">
    <property type="component" value="Unassembled WGS sequence"/>
</dbReference>
<reference evidence="2 3" key="1">
    <citation type="journal article" date="2019" name="Int. J. Syst. Evol. Microbiol.">
        <title>The Global Catalogue of Microorganisms (GCM) 10K type strain sequencing project: providing services to taxonomists for standard genome sequencing and annotation.</title>
        <authorList>
            <consortium name="The Broad Institute Genomics Platform"/>
            <consortium name="The Broad Institute Genome Sequencing Center for Infectious Disease"/>
            <person name="Wu L."/>
            <person name="Ma J."/>
        </authorList>
    </citation>
    <scope>NUCLEOTIDE SEQUENCE [LARGE SCALE GENOMIC DNA]</scope>
    <source>
        <strain evidence="2 3">JCM 16114</strain>
    </source>
</reference>
<sequence length="176" mass="19255">MMRTQLTDRHEQGGEPIAALNAAEATIYGRFGYGIASHVAEIQGDKRFMGLRPGTDFGEGEGEGEGEGGIRLLGREEARPLLEKVYDAVRGTAVGWADRTEGFWDARLADGAALPPGWAFPAFSPHRAAWRGPRGEGRVERAAWRGPREEAGAKPRATPPAPRRSLWCPSYERRTT</sequence>
<organism evidence="2 3">
    <name type="scientific">Nonomuraea monospora</name>
    <dbReference type="NCBI Taxonomy" id="568818"/>
    <lineage>
        <taxon>Bacteria</taxon>
        <taxon>Bacillati</taxon>
        <taxon>Actinomycetota</taxon>
        <taxon>Actinomycetes</taxon>
        <taxon>Streptosporangiales</taxon>
        <taxon>Streptosporangiaceae</taxon>
        <taxon>Nonomuraea</taxon>
    </lineage>
</organism>
<comment type="caution">
    <text evidence="2">The sequence shown here is derived from an EMBL/GenBank/DDBJ whole genome shotgun (WGS) entry which is preliminary data.</text>
</comment>
<name>A0ABN3CGP7_9ACTN</name>
<evidence type="ECO:0000256" key="1">
    <source>
        <dbReference type="SAM" id="MobiDB-lite"/>
    </source>
</evidence>
<protein>
    <submittedName>
        <fullName evidence="2">Uncharacterized protein</fullName>
    </submittedName>
</protein>
<dbReference type="InterPro" id="IPR016181">
    <property type="entry name" value="Acyl_CoA_acyltransferase"/>
</dbReference>
<proteinExistence type="predicted"/>